<dbReference type="EMBL" id="BX284603">
    <property type="protein sequence ID" value="CCD70936.1"/>
    <property type="molecule type" value="Genomic_DNA"/>
</dbReference>
<dbReference type="PaxDb" id="6239-F40G9.14"/>
<evidence type="ECO:0000313" key="6">
    <source>
        <dbReference type="EMBL" id="CCD70936.1"/>
    </source>
</evidence>
<evidence type="ECO:0000256" key="2">
    <source>
        <dbReference type="ARBA" id="ARBA00022771"/>
    </source>
</evidence>
<dbReference type="InParanoid" id="Q9TZ74"/>
<sequence>MCVDEKLFPPHHQCNNNLCKRWPRHFQESPVVAPLRTDEGPIIMDGCGFSGCQYPYVCRKHGCELPPRSSKNFFGPCPIRCPDGMACVNGVCQGVNAIITIFVEYLERVINGASEEEKERKEQIKKRYQLDEYVDDECKICFEKYEVTGNRSPRVFNCGHTYCESCIQVCKHQFQIKCPFCTTTSYQINFSTNKLILEVLNGKSKDTLSCTSCQLTYSSQTFPRIHPSCGHSVCEDCKEPFCKICKTEEDRVVEMILVRNG</sequence>
<dbReference type="RefSeq" id="NP_497169.1">
    <property type="nucleotide sequence ID" value="NM_064768.3"/>
</dbReference>
<evidence type="ECO:0000259" key="5">
    <source>
        <dbReference type="PROSITE" id="PS50089"/>
    </source>
</evidence>
<dbReference type="PIR" id="T33624">
    <property type="entry name" value="T33624"/>
</dbReference>
<dbReference type="PANTHER" id="PTHR47156">
    <property type="entry name" value="PROTEIN CBG20824"/>
    <property type="match status" value="1"/>
</dbReference>
<accession>Q9TZ74</accession>
<dbReference type="WormBase" id="F40G9.14">
    <property type="protein sequence ID" value="CE19861"/>
    <property type="gene ID" value="WBGene00018248"/>
</dbReference>
<dbReference type="InterPro" id="IPR017907">
    <property type="entry name" value="Znf_RING_CS"/>
</dbReference>
<dbReference type="PhylomeDB" id="Q9TZ74"/>
<evidence type="ECO:0000256" key="4">
    <source>
        <dbReference type="PROSITE-ProRule" id="PRU00175"/>
    </source>
</evidence>
<dbReference type="OrthoDB" id="5876854at2759"/>
<keyword evidence="2 4" id="KW-0863">Zinc-finger</keyword>
<proteinExistence type="predicted"/>
<keyword evidence="1" id="KW-0479">Metal-binding</keyword>
<dbReference type="KEGG" id="cel:CELE_F40G9.14"/>
<evidence type="ECO:0000256" key="3">
    <source>
        <dbReference type="ARBA" id="ARBA00022833"/>
    </source>
</evidence>
<dbReference type="Pfam" id="PF13445">
    <property type="entry name" value="zf-RING_UBOX"/>
    <property type="match status" value="1"/>
</dbReference>
<dbReference type="AlphaFoldDB" id="Q9TZ74"/>
<keyword evidence="7" id="KW-1185">Reference proteome</keyword>
<keyword evidence="3" id="KW-0862">Zinc</keyword>
<dbReference type="SMART" id="SM00184">
    <property type="entry name" value="RING"/>
    <property type="match status" value="2"/>
</dbReference>
<dbReference type="CTD" id="185560"/>
<dbReference type="GeneID" id="185560"/>
<dbReference type="SUPFAM" id="SSF57850">
    <property type="entry name" value="RING/U-box"/>
    <property type="match status" value="1"/>
</dbReference>
<dbReference type="eggNOG" id="KOG4185">
    <property type="taxonomic scope" value="Eukaryota"/>
</dbReference>
<dbReference type="HOGENOM" id="CLU_1066462_0_0_1"/>
<dbReference type="Gene3D" id="3.30.40.10">
    <property type="entry name" value="Zinc/RING finger domain, C3HC4 (zinc finger)"/>
    <property type="match status" value="1"/>
</dbReference>
<gene>
    <name evidence="6" type="ORF">CELE_F40G9.14</name>
    <name evidence="6 8" type="ORF">F40G9.14</name>
</gene>
<reference evidence="6 7" key="1">
    <citation type="journal article" date="1998" name="Science">
        <title>Genome sequence of the nematode C. elegans: a platform for investigating biology.</title>
        <authorList>
            <consortium name="The C. elegans sequencing consortium"/>
            <person name="Sulson J.E."/>
            <person name="Waterston R."/>
        </authorList>
    </citation>
    <scope>NUCLEOTIDE SEQUENCE [LARGE SCALE GENOMIC DNA]</scope>
    <source>
        <strain evidence="6 7">Bristol N2</strain>
    </source>
</reference>
<dbReference type="Bgee" id="WBGene00018248">
    <property type="expression patterns" value="Expressed in embryo and 1 other cell type or tissue"/>
</dbReference>
<evidence type="ECO:0000313" key="8">
    <source>
        <dbReference type="WormBase" id="F40G9.14"/>
    </source>
</evidence>
<dbReference type="PANTHER" id="PTHR47156:SF5">
    <property type="entry name" value="RING-TYPE DOMAIN-CONTAINING PROTEIN"/>
    <property type="match status" value="1"/>
</dbReference>
<feature type="domain" description="RING-type" evidence="5">
    <location>
        <begin position="138"/>
        <end position="182"/>
    </location>
</feature>
<dbReference type="AGR" id="WB:WBGene00018248"/>
<dbReference type="InterPro" id="IPR027370">
    <property type="entry name" value="Znf-RING_euk"/>
</dbReference>
<dbReference type="GO" id="GO:0008270">
    <property type="term" value="F:zinc ion binding"/>
    <property type="evidence" value="ECO:0007669"/>
    <property type="project" value="UniProtKB-KW"/>
</dbReference>
<dbReference type="PROSITE" id="PS00518">
    <property type="entry name" value="ZF_RING_1"/>
    <property type="match status" value="1"/>
</dbReference>
<dbReference type="Proteomes" id="UP000001940">
    <property type="component" value="Chromosome III"/>
</dbReference>
<organism evidence="6 7">
    <name type="scientific">Caenorhabditis elegans</name>
    <dbReference type="NCBI Taxonomy" id="6239"/>
    <lineage>
        <taxon>Eukaryota</taxon>
        <taxon>Metazoa</taxon>
        <taxon>Ecdysozoa</taxon>
        <taxon>Nematoda</taxon>
        <taxon>Chromadorea</taxon>
        <taxon>Rhabditida</taxon>
        <taxon>Rhabditina</taxon>
        <taxon>Rhabditomorpha</taxon>
        <taxon>Rhabditoidea</taxon>
        <taxon>Rhabditidae</taxon>
        <taxon>Peloderinae</taxon>
        <taxon>Caenorhabditis</taxon>
    </lineage>
</organism>
<dbReference type="UCSC" id="F40G9.14">
    <property type="organism name" value="c. elegans"/>
</dbReference>
<dbReference type="FunCoup" id="Q9TZ74">
    <property type="interactions" value="20"/>
</dbReference>
<dbReference type="InterPro" id="IPR001841">
    <property type="entry name" value="Znf_RING"/>
</dbReference>
<protein>
    <submittedName>
        <fullName evidence="6">RING-type domain-containing protein</fullName>
    </submittedName>
</protein>
<dbReference type="PROSITE" id="PS50089">
    <property type="entry name" value="ZF_RING_2"/>
    <property type="match status" value="1"/>
</dbReference>
<evidence type="ECO:0000256" key="1">
    <source>
        <dbReference type="ARBA" id="ARBA00022723"/>
    </source>
</evidence>
<evidence type="ECO:0000313" key="7">
    <source>
        <dbReference type="Proteomes" id="UP000001940"/>
    </source>
</evidence>
<name>Q9TZ74_CAEEL</name>
<dbReference type="InterPro" id="IPR052667">
    <property type="entry name" value="E3_ubiquitin-ligase_RING"/>
</dbReference>
<dbReference type="InterPro" id="IPR013083">
    <property type="entry name" value="Znf_RING/FYVE/PHD"/>
</dbReference>